<evidence type="ECO:0000313" key="1">
    <source>
        <dbReference type="EMBL" id="WAI01105.1"/>
    </source>
</evidence>
<dbReference type="EMBL" id="CP113361">
    <property type="protein sequence ID" value="WAI01105.1"/>
    <property type="molecule type" value="Genomic_DNA"/>
</dbReference>
<organism evidence="1 2">
    <name type="scientific">Methanogenium organophilum</name>
    <dbReference type="NCBI Taxonomy" id="2199"/>
    <lineage>
        <taxon>Archaea</taxon>
        <taxon>Methanobacteriati</taxon>
        <taxon>Methanobacteriota</taxon>
        <taxon>Stenosarchaea group</taxon>
        <taxon>Methanomicrobia</taxon>
        <taxon>Methanomicrobiales</taxon>
        <taxon>Methanomicrobiaceae</taxon>
        <taxon>Methanogenium</taxon>
    </lineage>
</organism>
<dbReference type="AlphaFoldDB" id="A0A9X9T7V9"/>
<sequence length="104" mass="12079">MNISTLLQSLPKLKSENITSSTHFNIRFEERKDDVMPDIDGIHKMLISSDPVAISNQEGEKFEILFNLNEDYDLALVVSVKDTNPEIIIRLITCYKKERKRRVK</sequence>
<keyword evidence="2" id="KW-1185">Reference proteome</keyword>
<protein>
    <submittedName>
        <fullName evidence="1">Uncharacterized protein</fullName>
    </submittedName>
</protein>
<proteinExistence type="predicted"/>
<reference evidence="1" key="1">
    <citation type="submission" date="2022-11" db="EMBL/GenBank/DDBJ databases">
        <title>Complete genome sequence of Methanogenium organophilum DSM 3596.</title>
        <authorList>
            <person name="Chen S.-C."/>
            <person name="Lai S.-J."/>
            <person name="You Y.-T."/>
        </authorList>
    </citation>
    <scope>NUCLEOTIDE SEQUENCE</scope>
    <source>
        <strain evidence="1">DSM 3596</strain>
    </source>
</reference>
<dbReference type="RefSeq" id="WP_268186319.1">
    <property type="nucleotide sequence ID" value="NZ_CP113361.1"/>
</dbReference>
<evidence type="ECO:0000313" key="2">
    <source>
        <dbReference type="Proteomes" id="UP001163096"/>
    </source>
</evidence>
<dbReference type="GeneID" id="76835813"/>
<gene>
    <name evidence="1" type="ORF">OU421_11885</name>
</gene>
<name>A0A9X9T7V9_METOG</name>
<dbReference type="KEGG" id="mou:OU421_11885"/>
<accession>A0A9X9T7V9</accession>
<dbReference type="Proteomes" id="UP001163096">
    <property type="component" value="Chromosome"/>
</dbReference>